<gene>
    <name evidence="7" type="ORF">CJ030_MR8G006476</name>
</gene>
<comment type="subcellular location">
    <subcellularLocation>
        <location evidence="1">Membrane</location>
    </subcellularLocation>
</comment>
<evidence type="ECO:0000313" key="8">
    <source>
        <dbReference type="Proteomes" id="UP000516437"/>
    </source>
</evidence>
<dbReference type="AlphaFoldDB" id="A0A6A1UML7"/>
<evidence type="ECO:0000256" key="5">
    <source>
        <dbReference type="SAM" id="SignalP"/>
    </source>
</evidence>
<dbReference type="PANTHER" id="PTHR34836">
    <property type="entry name" value="OS06G0188250 PROTEIN"/>
    <property type="match status" value="1"/>
</dbReference>
<keyword evidence="4" id="KW-0472">Membrane</keyword>
<dbReference type="OrthoDB" id="5984008at2759"/>
<protein>
    <submittedName>
        <fullName evidence="7">Glutamate receptor 3.6</fullName>
    </submittedName>
</protein>
<evidence type="ECO:0000256" key="1">
    <source>
        <dbReference type="ARBA" id="ARBA00004370"/>
    </source>
</evidence>
<feature type="chain" id="PRO_5025497171" evidence="5">
    <location>
        <begin position="26"/>
        <end position="413"/>
    </location>
</feature>
<dbReference type="InterPro" id="IPR015683">
    <property type="entry name" value="Ionotropic_Glu_rcpt"/>
</dbReference>
<keyword evidence="5" id="KW-0732">Signal</keyword>
<evidence type="ECO:0000256" key="2">
    <source>
        <dbReference type="ARBA" id="ARBA00022692"/>
    </source>
</evidence>
<dbReference type="PANTHER" id="PTHR34836:SF7">
    <property type="entry name" value="RECEPTOR LIGAND BINDING REGION DOMAIN-CONTAINING PROTEIN"/>
    <property type="match status" value="1"/>
</dbReference>
<evidence type="ECO:0000313" key="7">
    <source>
        <dbReference type="EMBL" id="KAB1201734.1"/>
    </source>
</evidence>
<keyword evidence="2" id="KW-0812">Transmembrane</keyword>
<dbReference type="Gene3D" id="3.40.50.2300">
    <property type="match status" value="2"/>
</dbReference>
<proteinExistence type="predicted"/>
<dbReference type="SUPFAM" id="SSF53822">
    <property type="entry name" value="Periplasmic binding protein-like I"/>
    <property type="match status" value="1"/>
</dbReference>
<dbReference type="GO" id="GO:0016020">
    <property type="term" value="C:membrane"/>
    <property type="evidence" value="ECO:0007669"/>
    <property type="project" value="UniProtKB-SubCell"/>
</dbReference>
<feature type="signal peptide" evidence="5">
    <location>
        <begin position="1"/>
        <end position="25"/>
    </location>
</feature>
<dbReference type="FunFam" id="3.40.50.2300:FF:000081">
    <property type="entry name" value="Glutamate receptor"/>
    <property type="match status" value="1"/>
</dbReference>
<evidence type="ECO:0000256" key="4">
    <source>
        <dbReference type="ARBA" id="ARBA00023136"/>
    </source>
</evidence>
<dbReference type="Proteomes" id="UP000516437">
    <property type="component" value="Chromosome 8"/>
</dbReference>
<keyword evidence="3" id="KW-1133">Transmembrane helix</keyword>
<dbReference type="InterPro" id="IPR001828">
    <property type="entry name" value="ANF_lig-bd_rcpt"/>
</dbReference>
<dbReference type="InterPro" id="IPR044440">
    <property type="entry name" value="GABAb_receptor_plant_PBP1"/>
</dbReference>
<organism evidence="7 8">
    <name type="scientific">Morella rubra</name>
    <name type="common">Chinese bayberry</name>
    <dbReference type="NCBI Taxonomy" id="262757"/>
    <lineage>
        <taxon>Eukaryota</taxon>
        <taxon>Viridiplantae</taxon>
        <taxon>Streptophyta</taxon>
        <taxon>Embryophyta</taxon>
        <taxon>Tracheophyta</taxon>
        <taxon>Spermatophyta</taxon>
        <taxon>Magnoliopsida</taxon>
        <taxon>eudicotyledons</taxon>
        <taxon>Gunneridae</taxon>
        <taxon>Pentapetalae</taxon>
        <taxon>rosids</taxon>
        <taxon>fabids</taxon>
        <taxon>Fagales</taxon>
        <taxon>Myricaceae</taxon>
        <taxon>Morella</taxon>
    </lineage>
</organism>
<feature type="domain" description="Receptor ligand binding region" evidence="6">
    <location>
        <begin position="49"/>
        <end position="411"/>
    </location>
</feature>
<comment type="caution">
    <text evidence="7">The sequence shown here is derived from an EMBL/GenBank/DDBJ whole genome shotgun (WGS) entry which is preliminary data.</text>
</comment>
<dbReference type="Pfam" id="PF01094">
    <property type="entry name" value="ANF_receptor"/>
    <property type="match status" value="1"/>
</dbReference>
<evidence type="ECO:0000256" key="3">
    <source>
        <dbReference type="ARBA" id="ARBA00022989"/>
    </source>
</evidence>
<dbReference type="InterPro" id="IPR028082">
    <property type="entry name" value="Peripla_BP_I"/>
</dbReference>
<dbReference type="CDD" id="cd19990">
    <property type="entry name" value="PBP1_GABAb_receptor_plant"/>
    <property type="match status" value="1"/>
</dbReference>
<keyword evidence="7" id="KW-0675">Receptor</keyword>
<dbReference type="EMBL" id="RXIC02000026">
    <property type="protein sequence ID" value="KAB1201734.1"/>
    <property type="molecule type" value="Genomic_DNA"/>
</dbReference>
<keyword evidence="8" id="KW-1185">Reference proteome</keyword>
<name>A0A6A1UML7_9ROSI</name>
<reference evidence="7 8" key="1">
    <citation type="journal article" date="2019" name="Plant Biotechnol. J.">
        <title>The red bayberry genome and genetic basis of sex determination.</title>
        <authorList>
            <person name="Jia H.M."/>
            <person name="Jia H.J."/>
            <person name="Cai Q.L."/>
            <person name="Wang Y."/>
            <person name="Zhao H.B."/>
            <person name="Yang W.F."/>
            <person name="Wang G.Y."/>
            <person name="Li Y.H."/>
            <person name="Zhan D.L."/>
            <person name="Shen Y.T."/>
            <person name="Niu Q.F."/>
            <person name="Chang L."/>
            <person name="Qiu J."/>
            <person name="Zhao L."/>
            <person name="Xie H.B."/>
            <person name="Fu W.Y."/>
            <person name="Jin J."/>
            <person name="Li X.W."/>
            <person name="Jiao Y."/>
            <person name="Zhou C.C."/>
            <person name="Tu T."/>
            <person name="Chai C.Y."/>
            <person name="Gao J.L."/>
            <person name="Fan L.J."/>
            <person name="van de Weg E."/>
            <person name="Wang J.Y."/>
            <person name="Gao Z.S."/>
        </authorList>
    </citation>
    <scope>NUCLEOTIDE SEQUENCE [LARGE SCALE GENOMIC DNA]</scope>
    <source>
        <tissue evidence="7">Leaves</tissue>
    </source>
</reference>
<sequence>MNMFWLLGLLFYNGLFLISTTGTGASTRPDIVNIGAILSFNSSIGKVAKVAIEAAVEDVNSDPAVLNGTKLKLEMRDAKLSSGFLGIVEALQFTENDTVAIIGPQHSVMAHVISHIANEIQVPLLSFAATDPSLNSLQFPYFVRTTQSDLFQMAAVADIVSYYEWQAVIVIYPDDDHGRNGIAALGDKLADKRCKISYKAPLSPKLNRESITNSLVNVALMDSRVIILHLYADWGLEVLDVARNMGMMGSGYVWIATDWLTTVLDTEPSLPSKAGDSIQGVLTLRMHTPDSELKRNFVSRWSNLTATRTDKDPFGLNAYGLYAYDTVSLLAHALHDAFLSQTENISFSNNPSLSEFTGGTFHLDALSIFDGGKVLLDSVLQVNISGVTGSIKFNSDGNLIHPAYEVINIIGKG</sequence>
<evidence type="ECO:0000259" key="6">
    <source>
        <dbReference type="Pfam" id="PF01094"/>
    </source>
</evidence>
<accession>A0A6A1UML7</accession>